<organism evidence="22 23">
    <name type="scientific">Forsythia ovata</name>
    <dbReference type="NCBI Taxonomy" id="205694"/>
    <lineage>
        <taxon>Eukaryota</taxon>
        <taxon>Viridiplantae</taxon>
        <taxon>Streptophyta</taxon>
        <taxon>Embryophyta</taxon>
        <taxon>Tracheophyta</taxon>
        <taxon>Spermatophyta</taxon>
        <taxon>Magnoliopsida</taxon>
        <taxon>eudicotyledons</taxon>
        <taxon>Gunneridae</taxon>
        <taxon>Pentapetalae</taxon>
        <taxon>asterids</taxon>
        <taxon>lamiids</taxon>
        <taxon>Lamiales</taxon>
        <taxon>Oleaceae</taxon>
        <taxon>Forsythieae</taxon>
        <taxon>Forsythia</taxon>
    </lineage>
</organism>
<dbReference type="Proteomes" id="UP001604277">
    <property type="component" value="Unassembled WGS sequence"/>
</dbReference>
<dbReference type="PROSITE" id="PS51473">
    <property type="entry name" value="GNK2"/>
    <property type="match status" value="2"/>
</dbReference>
<dbReference type="GO" id="GO:0004674">
    <property type="term" value="F:protein serine/threonine kinase activity"/>
    <property type="evidence" value="ECO:0007669"/>
    <property type="project" value="UniProtKB-KW"/>
</dbReference>
<evidence type="ECO:0000256" key="10">
    <source>
        <dbReference type="ARBA" id="ARBA00022840"/>
    </source>
</evidence>
<keyword evidence="23" id="KW-1185">Reference proteome</keyword>
<dbReference type="InterPro" id="IPR017441">
    <property type="entry name" value="Protein_kinase_ATP_BS"/>
</dbReference>
<evidence type="ECO:0000256" key="19">
    <source>
        <dbReference type="SAM" id="Phobius"/>
    </source>
</evidence>
<dbReference type="FunFam" id="3.30.430.20:FF:000013">
    <property type="entry name" value="Cysteine-rich RLK (RECEPTOR-like protein kinase) 23"/>
    <property type="match status" value="1"/>
</dbReference>
<evidence type="ECO:0000256" key="6">
    <source>
        <dbReference type="ARBA" id="ARBA00022729"/>
    </source>
</evidence>
<evidence type="ECO:0000256" key="18">
    <source>
        <dbReference type="SAM" id="MobiDB-lite"/>
    </source>
</evidence>
<evidence type="ECO:0000256" key="2">
    <source>
        <dbReference type="ARBA" id="ARBA00022527"/>
    </source>
</evidence>
<evidence type="ECO:0000259" key="21">
    <source>
        <dbReference type="PROSITE" id="PS51473"/>
    </source>
</evidence>
<dbReference type="GO" id="GO:0005524">
    <property type="term" value="F:ATP binding"/>
    <property type="evidence" value="ECO:0007669"/>
    <property type="project" value="UniProtKB-UniRule"/>
</dbReference>
<evidence type="ECO:0000256" key="16">
    <source>
        <dbReference type="ARBA" id="ARBA00047951"/>
    </source>
</evidence>
<dbReference type="FunFam" id="1.10.510.10:FF:000129">
    <property type="entry name" value="cysteine-rich receptor-like protein kinase 10"/>
    <property type="match status" value="1"/>
</dbReference>
<feature type="domain" description="Protein kinase" evidence="20">
    <location>
        <begin position="440"/>
        <end position="726"/>
    </location>
</feature>
<evidence type="ECO:0000313" key="23">
    <source>
        <dbReference type="Proteomes" id="UP001604277"/>
    </source>
</evidence>
<gene>
    <name evidence="22" type="ORF">Fot_20295</name>
</gene>
<dbReference type="PROSITE" id="PS00107">
    <property type="entry name" value="PROTEIN_KINASE_ATP"/>
    <property type="match status" value="1"/>
</dbReference>
<reference evidence="23" key="1">
    <citation type="submission" date="2024-07" db="EMBL/GenBank/DDBJ databases">
        <title>Two chromosome-level genome assemblies of Korean endemic species Abeliophyllum distichum and Forsythia ovata (Oleaceae).</title>
        <authorList>
            <person name="Jang H."/>
        </authorList>
    </citation>
    <scope>NUCLEOTIDE SEQUENCE [LARGE SCALE GENOMIC DNA]</scope>
</reference>
<accession>A0ABD1VNG8</accession>
<keyword evidence="2" id="KW-0723">Serine/threonine-protein kinase</keyword>
<dbReference type="Pfam" id="PF01657">
    <property type="entry name" value="Stress-antifung"/>
    <property type="match status" value="2"/>
</dbReference>
<dbReference type="Gene3D" id="1.10.510.10">
    <property type="entry name" value="Transferase(Phosphotransferase) domain 1"/>
    <property type="match status" value="1"/>
</dbReference>
<evidence type="ECO:0000256" key="12">
    <source>
        <dbReference type="ARBA" id="ARBA00023136"/>
    </source>
</evidence>
<feature type="binding site" evidence="17">
    <location>
        <position position="468"/>
    </location>
    <ligand>
        <name>ATP</name>
        <dbReference type="ChEBI" id="CHEBI:30616"/>
    </ligand>
</feature>
<dbReference type="FunFam" id="3.30.430.20:FF:000012">
    <property type="entry name" value="Cysteine-rich receptor-like protein kinase 25"/>
    <property type="match status" value="1"/>
</dbReference>
<keyword evidence="6" id="KW-0732">Signal</keyword>
<feature type="compositionally biased region" description="Pro residues" evidence="18">
    <location>
        <begin position="345"/>
        <end position="358"/>
    </location>
</feature>
<evidence type="ECO:0000256" key="15">
    <source>
        <dbReference type="ARBA" id="ARBA00047558"/>
    </source>
</evidence>
<dbReference type="SUPFAM" id="SSF56112">
    <property type="entry name" value="Protein kinase-like (PK-like)"/>
    <property type="match status" value="1"/>
</dbReference>
<dbReference type="CDD" id="cd14066">
    <property type="entry name" value="STKc_IRAK"/>
    <property type="match status" value="1"/>
</dbReference>
<evidence type="ECO:0000256" key="13">
    <source>
        <dbReference type="ARBA" id="ARBA00023170"/>
    </source>
</evidence>
<evidence type="ECO:0000256" key="8">
    <source>
        <dbReference type="ARBA" id="ARBA00022741"/>
    </source>
</evidence>
<keyword evidence="11 19" id="KW-1133">Transmembrane helix</keyword>
<dbReference type="InterPro" id="IPR008271">
    <property type="entry name" value="Ser/Thr_kinase_AS"/>
</dbReference>
<dbReference type="PANTHER" id="PTHR27002">
    <property type="entry name" value="RECEPTOR-LIKE SERINE/THREONINE-PROTEIN KINASE SD1-8"/>
    <property type="match status" value="1"/>
</dbReference>
<keyword evidence="3" id="KW-0597">Phosphoprotein</keyword>
<protein>
    <submittedName>
        <fullName evidence="22">Cysteine-rich receptor-like protein kinase 25</fullName>
    </submittedName>
</protein>
<evidence type="ECO:0000256" key="5">
    <source>
        <dbReference type="ARBA" id="ARBA00022692"/>
    </source>
</evidence>
<dbReference type="EMBL" id="JBFOLJ010000005">
    <property type="protein sequence ID" value="KAL2538904.1"/>
    <property type="molecule type" value="Genomic_DNA"/>
</dbReference>
<keyword evidence="8 17" id="KW-0547">Nucleotide-binding</keyword>
<keyword evidence="14" id="KW-0325">Glycoprotein</keyword>
<dbReference type="InterPro" id="IPR002902">
    <property type="entry name" value="GNK2"/>
</dbReference>
<evidence type="ECO:0000256" key="1">
    <source>
        <dbReference type="ARBA" id="ARBA00004167"/>
    </source>
</evidence>
<keyword evidence="10 17" id="KW-0067">ATP-binding</keyword>
<dbReference type="GO" id="GO:0016020">
    <property type="term" value="C:membrane"/>
    <property type="evidence" value="ECO:0007669"/>
    <property type="project" value="UniProtKB-SubCell"/>
</dbReference>
<dbReference type="PROSITE" id="PS00108">
    <property type="entry name" value="PROTEIN_KINASE_ST"/>
    <property type="match status" value="1"/>
</dbReference>
<evidence type="ECO:0000256" key="11">
    <source>
        <dbReference type="ARBA" id="ARBA00022989"/>
    </source>
</evidence>
<dbReference type="CDD" id="cd23509">
    <property type="entry name" value="Gnk2-like"/>
    <property type="match status" value="2"/>
</dbReference>
<dbReference type="InterPro" id="IPR011009">
    <property type="entry name" value="Kinase-like_dom_sf"/>
</dbReference>
<dbReference type="InterPro" id="IPR000719">
    <property type="entry name" value="Prot_kinase_dom"/>
</dbReference>
<evidence type="ECO:0000256" key="7">
    <source>
        <dbReference type="ARBA" id="ARBA00022737"/>
    </source>
</evidence>
<dbReference type="SMART" id="SM00220">
    <property type="entry name" value="S_TKc"/>
    <property type="match status" value="1"/>
</dbReference>
<dbReference type="Pfam" id="PF07714">
    <property type="entry name" value="PK_Tyr_Ser-Thr"/>
    <property type="match status" value="1"/>
</dbReference>
<dbReference type="InterPro" id="IPR001245">
    <property type="entry name" value="Ser-Thr/Tyr_kinase_cat_dom"/>
</dbReference>
<keyword evidence="7" id="KW-0677">Repeat</keyword>
<proteinExistence type="predicted"/>
<evidence type="ECO:0000256" key="4">
    <source>
        <dbReference type="ARBA" id="ARBA00022679"/>
    </source>
</evidence>
<evidence type="ECO:0000256" key="9">
    <source>
        <dbReference type="ARBA" id="ARBA00022777"/>
    </source>
</evidence>
<dbReference type="PROSITE" id="PS50011">
    <property type="entry name" value="PROTEIN_KINASE_DOM"/>
    <property type="match status" value="1"/>
</dbReference>
<dbReference type="AlphaFoldDB" id="A0ABD1VNG8"/>
<sequence length="764" mass="85097">MAFSSTSTATNHWAPIETSNYSPEVVACSVKEVTAALGAKPRSVVIWVLFFGMGPEYHGVRPCMGATKVTEGGPCHGEVWVQCLTRHFSQSSRGYRNKLANNGRLVSCNSTRRVSSVNYLAYNCPNSTIYSPNSTYKANLNQLFLNLSSTSATQNNGFYSYAVGRGPPDTVYGLFLCRGDVNIDICEQCVKNATTEIVRLCPNEKTAIVWYEECLLRYSNQFIFSRVDRSTGFFLVNTMNVTNGPNRFNQVLEDTMKEIAIEAADNQSDKKFATKKVNSSTFQTLYTLAQCTPDLTSIDCNSCLRASISNLASCCDNKQGARVLFPSCIIRYELYPFYNSTLAHAPPPAPPPPTPNTLPPSRSTTNQGNGGISKQAIIAIVVSVLVSLVLFFTVCFFLTRKAKQKPYDAFNEEYDETNEISTVESLQYDLNTIGLATNNFSPDNKIGEGGFGSVYKGTFPNGQEIAVKRLSKSSGQGAKEFKNEVVVVAKLQHRNLVRLLGFCLEGEEKILIYEFVPNKSLDYFLFDPEKRQLLDWSIRYKIIGGIARGMVYLHEDSRLRIIHRDLKASNILLDGDMNPKISDFGMARIFGVDQSQGSTSRIVGTYGYMSPEYAMHGQFSAKSDVFSFGVLILEIISGRKNSSFYQSDGVEDLISYAWKLWRDNRPLELMDPVMQNSYARNEIIRYIQLGLLCVQEDVDERPNMASVLLTLNSSSATLAVPRQPTFFSGSRTHNLPKEQDPDKSKSTSTALSINEVSITELYPR</sequence>
<evidence type="ECO:0000256" key="3">
    <source>
        <dbReference type="ARBA" id="ARBA00022553"/>
    </source>
</evidence>
<dbReference type="FunFam" id="3.30.200.20:FF:000727">
    <property type="entry name" value="Cysteine-rich RLK (RECEPTOR-like protein kinase) 23"/>
    <property type="match status" value="1"/>
</dbReference>
<name>A0ABD1VNG8_9LAMI</name>
<comment type="subcellular location">
    <subcellularLocation>
        <location evidence="1">Membrane</location>
        <topology evidence="1">Single-pass membrane protein</topology>
    </subcellularLocation>
</comment>
<feature type="region of interest" description="Disordered" evidence="18">
    <location>
        <begin position="727"/>
        <end position="750"/>
    </location>
</feature>
<keyword evidence="5 19" id="KW-0812">Transmembrane</keyword>
<comment type="catalytic activity">
    <reaction evidence="15">
        <text>L-seryl-[protein] + ATP = O-phospho-L-seryl-[protein] + ADP + H(+)</text>
        <dbReference type="Rhea" id="RHEA:17989"/>
        <dbReference type="Rhea" id="RHEA-COMP:9863"/>
        <dbReference type="Rhea" id="RHEA-COMP:11604"/>
        <dbReference type="ChEBI" id="CHEBI:15378"/>
        <dbReference type="ChEBI" id="CHEBI:29999"/>
        <dbReference type="ChEBI" id="CHEBI:30616"/>
        <dbReference type="ChEBI" id="CHEBI:83421"/>
        <dbReference type="ChEBI" id="CHEBI:456216"/>
    </reaction>
</comment>
<feature type="transmembrane region" description="Helical" evidence="19">
    <location>
        <begin position="376"/>
        <end position="398"/>
    </location>
</feature>
<dbReference type="InterPro" id="IPR038408">
    <property type="entry name" value="GNK2_sf"/>
</dbReference>
<keyword evidence="9" id="KW-0418">Kinase</keyword>
<feature type="region of interest" description="Disordered" evidence="18">
    <location>
        <begin position="345"/>
        <end position="368"/>
    </location>
</feature>
<evidence type="ECO:0000313" key="22">
    <source>
        <dbReference type="EMBL" id="KAL2538904.1"/>
    </source>
</evidence>
<dbReference type="GO" id="GO:0006950">
    <property type="term" value="P:response to stress"/>
    <property type="evidence" value="ECO:0007669"/>
    <property type="project" value="UniProtKB-ARBA"/>
</dbReference>
<evidence type="ECO:0000256" key="17">
    <source>
        <dbReference type="PROSITE-ProRule" id="PRU10141"/>
    </source>
</evidence>
<evidence type="ECO:0000256" key="14">
    <source>
        <dbReference type="ARBA" id="ARBA00023180"/>
    </source>
</evidence>
<feature type="domain" description="Gnk2-homologous" evidence="21">
    <location>
        <begin position="118"/>
        <end position="223"/>
    </location>
</feature>
<keyword evidence="13" id="KW-0675">Receptor</keyword>
<keyword evidence="4" id="KW-0808">Transferase</keyword>
<comment type="catalytic activity">
    <reaction evidence="16">
        <text>L-threonyl-[protein] + ATP = O-phospho-L-threonyl-[protein] + ADP + H(+)</text>
        <dbReference type="Rhea" id="RHEA:46608"/>
        <dbReference type="Rhea" id="RHEA-COMP:11060"/>
        <dbReference type="Rhea" id="RHEA-COMP:11605"/>
        <dbReference type="ChEBI" id="CHEBI:15378"/>
        <dbReference type="ChEBI" id="CHEBI:30013"/>
        <dbReference type="ChEBI" id="CHEBI:30616"/>
        <dbReference type="ChEBI" id="CHEBI:61977"/>
        <dbReference type="ChEBI" id="CHEBI:456216"/>
    </reaction>
</comment>
<dbReference type="PANTHER" id="PTHR27002:SF1050">
    <property type="entry name" value="CYSTEINE-RICH RECEPTOR-LIKE PROTEIN KINASE 5"/>
    <property type="match status" value="1"/>
</dbReference>
<comment type="caution">
    <text evidence="22">The sequence shown here is derived from an EMBL/GenBank/DDBJ whole genome shotgun (WGS) entry which is preliminary data.</text>
</comment>
<feature type="domain" description="Gnk2-homologous" evidence="21">
    <location>
        <begin position="229"/>
        <end position="337"/>
    </location>
</feature>
<feature type="compositionally biased region" description="Basic and acidic residues" evidence="18">
    <location>
        <begin position="735"/>
        <end position="745"/>
    </location>
</feature>
<keyword evidence="12 19" id="KW-0472">Membrane</keyword>
<evidence type="ECO:0000259" key="20">
    <source>
        <dbReference type="PROSITE" id="PS50011"/>
    </source>
</evidence>
<dbReference type="Gene3D" id="3.30.430.20">
    <property type="entry name" value="Gnk2 domain, C-X8-C-X2-C motif"/>
    <property type="match status" value="2"/>
</dbReference>
<dbReference type="Gene3D" id="3.30.200.20">
    <property type="entry name" value="Phosphorylase Kinase, domain 1"/>
    <property type="match status" value="1"/>
</dbReference>